<feature type="domain" description="Lipoprotein LPP20-like" evidence="2">
    <location>
        <begin position="63"/>
        <end position="152"/>
    </location>
</feature>
<reference evidence="4" key="1">
    <citation type="submission" date="2016-11" db="EMBL/GenBank/DDBJ databases">
        <authorList>
            <person name="Varghese N."/>
            <person name="Submissions S."/>
        </authorList>
    </citation>
    <scope>NUCLEOTIDE SEQUENCE [LARGE SCALE GENOMIC DNA]</scope>
    <source>
        <strain evidence="4">CGMCC 1.8995</strain>
    </source>
</reference>
<dbReference type="EMBL" id="FQWD01000001">
    <property type="protein sequence ID" value="SHF93626.1"/>
    <property type="molecule type" value="Genomic_DNA"/>
</dbReference>
<dbReference type="OrthoDB" id="12517at2"/>
<dbReference type="RefSeq" id="WP_073318479.1">
    <property type="nucleotide sequence ID" value="NZ_FQWD01000001.1"/>
</dbReference>
<evidence type="ECO:0000256" key="1">
    <source>
        <dbReference type="SAM" id="SignalP"/>
    </source>
</evidence>
<evidence type="ECO:0000313" key="4">
    <source>
        <dbReference type="Proteomes" id="UP000184520"/>
    </source>
</evidence>
<dbReference type="Proteomes" id="UP000184520">
    <property type="component" value="Unassembled WGS sequence"/>
</dbReference>
<feature type="chain" id="PRO_5013110153" evidence="1">
    <location>
        <begin position="19"/>
        <end position="195"/>
    </location>
</feature>
<keyword evidence="3" id="KW-0449">Lipoprotein</keyword>
<feature type="signal peptide" evidence="1">
    <location>
        <begin position="1"/>
        <end position="18"/>
    </location>
</feature>
<organism evidence="3 4">
    <name type="scientific">Marisediminitalea aggregata</name>
    <dbReference type="NCBI Taxonomy" id="634436"/>
    <lineage>
        <taxon>Bacteria</taxon>
        <taxon>Pseudomonadati</taxon>
        <taxon>Pseudomonadota</taxon>
        <taxon>Gammaproteobacteria</taxon>
        <taxon>Alteromonadales</taxon>
        <taxon>Alteromonadaceae</taxon>
        <taxon>Marisediminitalea</taxon>
    </lineage>
</organism>
<protein>
    <submittedName>
        <fullName evidence="3">LPP20 lipoprotein</fullName>
    </submittedName>
</protein>
<name>A0A1M5FQ57_9ALTE</name>
<dbReference type="PROSITE" id="PS51257">
    <property type="entry name" value="PROKAR_LIPOPROTEIN"/>
    <property type="match status" value="1"/>
</dbReference>
<evidence type="ECO:0000313" key="3">
    <source>
        <dbReference type="EMBL" id="SHF93626.1"/>
    </source>
</evidence>
<dbReference type="InterPro" id="IPR024952">
    <property type="entry name" value="LPP20-like_dom"/>
</dbReference>
<sequence>MKKLILLLPVLAAVTACGSTSSGISTKKETLLTPDCVYQDAPDKAAPLWICGVPVEGFALSQVGFSEKKPSATMTTAAATADARAKMSSYFATMVSDLFSQYQKSIETEESAKNIIDTDMVRETVSSMTLFGTRTVRTMTSPSGGQYVLLAMDEMTYKANQEKVFAALKDADAEIKQLFENEQARERLMSMIKVQ</sequence>
<dbReference type="STRING" id="634436.SAMN05216361_0945"/>
<proteinExistence type="predicted"/>
<dbReference type="Pfam" id="PF02169">
    <property type="entry name" value="LPP20"/>
    <property type="match status" value="1"/>
</dbReference>
<gene>
    <name evidence="3" type="ORF">SAMN05216361_0945</name>
</gene>
<dbReference type="AlphaFoldDB" id="A0A1M5FQ57"/>
<accession>A0A1M5FQ57</accession>
<keyword evidence="1" id="KW-0732">Signal</keyword>
<evidence type="ECO:0000259" key="2">
    <source>
        <dbReference type="Pfam" id="PF02169"/>
    </source>
</evidence>
<keyword evidence="4" id="KW-1185">Reference proteome</keyword>